<keyword evidence="2" id="KW-1185">Reference proteome</keyword>
<dbReference type="AlphaFoldDB" id="A0A9P8IG75"/>
<dbReference type="EMBL" id="JAGHQL010000007">
    <property type="protein sequence ID" value="KAH0545317.1"/>
    <property type="molecule type" value="Genomic_DNA"/>
</dbReference>
<name>A0A9P8IG75_9PEZI</name>
<evidence type="ECO:0000313" key="2">
    <source>
        <dbReference type="Proteomes" id="UP000698800"/>
    </source>
</evidence>
<protein>
    <submittedName>
        <fullName evidence="1">Uncharacterized protein</fullName>
    </submittedName>
</protein>
<proteinExistence type="predicted"/>
<evidence type="ECO:0000313" key="1">
    <source>
        <dbReference type="EMBL" id="KAH0545317.1"/>
    </source>
</evidence>
<sequence length="137" mass="13719">MAARATSMPPTNARAAAATATATTTAAAIAAASIATNAGTGTAATSTTGTPSAASNAATAATSSVAAARALDLPTLQTESPHTLAARVDSVLPKALTICQTLTRLSRIHGVNLRKGQKKIAWSRIGNMEAILDYTWG</sequence>
<accession>A0A9P8IG75</accession>
<comment type="caution">
    <text evidence="1">The sequence shown here is derived from an EMBL/GenBank/DDBJ whole genome shotgun (WGS) entry which is preliminary data.</text>
</comment>
<reference evidence="1" key="1">
    <citation type="submission" date="2021-03" db="EMBL/GenBank/DDBJ databases">
        <title>Comparative genomics and phylogenomic investigation of the class Geoglossomycetes provide insights into ecological specialization and systematics.</title>
        <authorList>
            <person name="Melie T."/>
            <person name="Pirro S."/>
            <person name="Miller A.N."/>
            <person name="Quandt A."/>
        </authorList>
    </citation>
    <scope>NUCLEOTIDE SEQUENCE</scope>
    <source>
        <strain evidence="1">GBOQ0MN5Z8</strain>
    </source>
</reference>
<gene>
    <name evidence="1" type="ORF">FGG08_000616</name>
</gene>
<organism evidence="1 2">
    <name type="scientific">Glutinoglossum americanum</name>
    <dbReference type="NCBI Taxonomy" id="1670608"/>
    <lineage>
        <taxon>Eukaryota</taxon>
        <taxon>Fungi</taxon>
        <taxon>Dikarya</taxon>
        <taxon>Ascomycota</taxon>
        <taxon>Pezizomycotina</taxon>
        <taxon>Geoglossomycetes</taxon>
        <taxon>Geoglossales</taxon>
        <taxon>Geoglossaceae</taxon>
        <taxon>Glutinoglossum</taxon>
    </lineage>
</organism>
<dbReference type="Proteomes" id="UP000698800">
    <property type="component" value="Unassembled WGS sequence"/>
</dbReference>